<keyword evidence="2" id="KW-1185">Reference proteome</keyword>
<evidence type="ECO:0000313" key="2">
    <source>
        <dbReference type="Proteomes" id="UP001059934"/>
    </source>
</evidence>
<protein>
    <submittedName>
        <fullName evidence="1">Uncharacterized protein</fullName>
    </submittedName>
</protein>
<sequence>MQTAEGRFIDAVVEGLSFTSGDQTGVTDSEGTFVYEVGQNITFSVGAVEIGTAAGSDIISPVDLTGSNSTMPDTQNIVRFLLMLDSDGDSSNGITISNEVQLMAENWTQPDFTTDLLDGELASIIADVMAVDNRIPVLPSAMEAQAHLEGTLACLTSGVFKGTFSGQDNGTFLLWVQHERFDPLVFGDDTPRVGVTSALVFSTDENLVSGVAPQQGLSFDSEKLFISGLVSTGAEFTGELVDYQTITNGSWQNSIFNESGTFSGERLAGGEGAVYRLSGFFNLQGFGFTADDSGLVALDIMTDNSVTGVMVTLRGDETPLTGTRTGNDITVSGGGNSFSLSFDPDGSDSANDLALGTTSGFLGTMTGASGTSDVIGTSCQPD</sequence>
<accession>A0ABY5TKB7</accession>
<proteinExistence type="predicted"/>
<evidence type="ECO:0000313" key="1">
    <source>
        <dbReference type="EMBL" id="UVW33810.1"/>
    </source>
</evidence>
<dbReference type="Proteomes" id="UP001059934">
    <property type="component" value="Chromosome"/>
</dbReference>
<dbReference type="EMBL" id="CP103416">
    <property type="protein sequence ID" value="UVW33810.1"/>
    <property type="molecule type" value="Genomic_DNA"/>
</dbReference>
<gene>
    <name evidence="1" type="ORF">NYF23_07090</name>
</gene>
<organism evidence="1 2">
    <name type="scientific">SAR92 clade bacterium H455</name>
    <dbReference type="NCBI Taxonomy" id="2974818"/>
    <lineage>
        <taxon>Bacteria</taxon>
        <taxon>Pseudomonadati</taxon>
        <taxon>Pseudomonadota</taxon>
        <taxon>Gammaproteobacteria</taxon>
        <taxon>Cellvibrionales</taxon>
        <taxon>Porticoccaceae</taxon>
        <taxon>SAR92 clade</taxon>
    </lineage>
</organism>
<name>A0ABY5TKB7_9GAMM</name>
<reference evidence="1" key="1">
    <citation type="submission" date="2022-08" db="EMBL/GenBank/DDBJ databases">
        <title>Catabolic pathway analysis in culturable SAR92 clade bacteria reveals their overlooked roles in DMSP degradation in coastal seas.</title>
        <authorList>
            <person name="He X."/>
            <person name="Zhang X."/>
            <person name="Zhang Y."/>
        </authorList>
    </citation>
    <scope>NUCLEOTIDE SEQUENCE</scope>
    <source>
        <strain evidence="1">H455</strain>
    </source>
</reference>